<evidence type="ECO:0000259" key="30">
    <source>
        <dbReference type="PROSITE" id="PS50146"/>
    </source>
</evidence>
<evidence type="ECO:0000256" key="16">
    <source>
        <dbReference type="ARBA" id="ARBA00024483"/>
    </source>
</evidence>
<dbReference type="EC" id="2.7.1.107" evidence="5"/>
<evidence type="ECO:0000256" key="14">
    <source>
        <dbReference type="ARBA" id="ARBA00023371"/>
    </source>
</evidence>
<keyword evidence="9" id="KW-0999">Mitochondrion inner membrane</keyword>
<evidence type="ECO:0000256" key="2">
    <source>
        <dbReference type="ARBA" id="ARBA00004569"/>
    </source>
</evidence>
<comment type="catalytic activity">
    <reaction evidence="28">
        <text>a monoacylglycerol + ATP = a monoacyl-sn-glycero-3-phosphate + ADP + H(+)</text>
        <dbReference type="Rhea" id="RHEA:19293"/>
        <dbReference type="ChEBI" id="CHEBI:15378"/>
        <dbReference type="ChEBI" id="CHEBI:17408"/>
        <dbReference type="ChEBI" id="CHEBI:30616"/>
        <dbReference type="ChEBI" id="CHEBI:77589"/>
        <dbReference type="ChEBI" id="CHEBI:456216"/>
        <dbReference type="EC" id="2.7.1.94"/>
    </reaction>
    <physiologicalReaction direction="left-to-right" evidence="28">
        <dbReference type="Rhea" id="RHEA:19294"/>
    </physiologicalReaction>
</comment>
<dbReference type="InterPro" id="IPR050187">
    <property type="entry name" value="Lipid_Phosphate_FormReg"/>
</dbReference>
<evidence type="ECO:0000256" key="3">
    <source>
        <dbReference type="ARBA" id="ARBA00004637"/>
    </source>
</evidence>
<dbReference type="GO" id="GO:0046512">
    <property type="term" value="P:sphingosine biosynthetic process"/>
    <property type="evidence" value="ECO:0007669"/>
    <property type="project" value="TreeGrafter"/>
</dbReference>
<dbReference type="Proteomes" id="UP000694867">
    <property type="component" value="Unplaced"/>
</dbReference>
<dbReference type="Pfam" id="PF00781">
    <property type="entry name" value="DAGK_cat"/>
    <property type="match status" value="1"/>
</dbReference>
<evidence type="ECO:0000256" key="27">
    <source>
        <dbReference type="ARBA" id="ARBA00048034"/>
    </source>
</evidence>
<dbReference type="AlphaFoldDB" id="A0AAJ7SFW2"/>
<dbReference type="CTD" id="326168"/>
<dbReference type="GO" id="GO:0001729">
    <property type="term" value="F:ceramide kinase activity"/>
    <property type="evidence" value="ECO:0007669"/>
    <property type="project" value="UniProtKB-EC"/>
</dbReference>
<evidence type="ECO:0000256" key="4">
    <source>
        <dbReference type="ARBA" id="ARBA00005175"/>
    </source>
</evidence>
<evidence type="ECO:0000313" key="32">
    <source>
        <dbReference type="RefSeq" id="XP_028967865.1"/>
    </source>
</evidence>
<evidence type="ECO:0000256" key="26">
    <source>
        <dbReference type="ARBA" id="ARBA00044480"/>
    </source>
</evidence>
<comment type="catalytic activity">
    <reaction evidence="14">
        <text>1,2-di-(9Z-octadecenoyl)-sn-glycerol + ATP = 1,2-di-(9Z-octadecenoyl)-sn-glycero-3-phosphate + ADP + H(+)</text>
        <dbReference type="Rhea" id="RHEA:40327"/>
        <dbReference type="ChEBI" id="CHEBI:15378"/>
        <dbReference type="ChEBI" id="CHEBI:30616"/>
        <dbReference type="ChEBI" id="CHEBI:52333"/>
        <dbReference type="ChEBI" id="CHEBI:74546"/>
        <dbReference type="ChEBI" id="CHEBI:456216"/>
    </reaction>
    <physiologicalReaction direction="left-to-right" evidence="14">
        <dbReference type="Rhea" id="RHEA:40328"/>
    </physiologicalReaction>
</comment>
<comment type="similarity">
    <text evidence="21">Belongs to the AGK family.</text>
</comment>
<evidence type="ECO:0000256" key="10">
    <source>
        <dbReference type="ARBA" id="ARBA00022840"/>
    </source>
</evidence>
<proteinExistence type="inferred from homology"/>
<dbReference type="GO" id="GO:0005524">
    <property type="term" value="F:ATP binding"/>
    <property type="evidence" value="ECO:0007669"/>
    <property type="project" value="UniProtKB-KW"/>
</dbReference>
<gene>
    <name evidence="32" type="primary">LOC100908173</name>
</gene>
<evidence type="ECO:0000256" key="28">
    <source>
        <dbReference type="ARBA" id="ARBA00048663"/>
    </source>
</evidence>
<dbReference type="Gene3D" id="3.40.50.10330">
    <property type="entry name" value="Probable inorganic polyphosphate/atp-NAD kinase, domain 1"/>
    <property type="match status" value="1"/>
</dbReference>
<evidence type="ECO:0000256" key="15">
    <source>
        <dbReference type="ARBA" id="ARBA00023411"/>
    </source>
</evidence>
<dbReference type="InterPro" id="IPR017438">
    <property type="entry name" value="ATP-NAD_kinase_N"/>
</dbReference>
<dbReference type="SUPFAM" id="SSF111331">
    <property type="entry name" value="NAD kinase/diacylglycerol kinase-like"/>
    <property type="match status" value="1"/>
</dbReference>
<reference evidence="32" key="1">
    <citation type="submission" date="2025-08" db="UniProtKB">
        <authorList>
            <consortium name="RefSeq"/>
        </authorList>
    </citation>
    <scope>IDENTIFICATION</scope>
</reference>
<dbReference type="InterPro" id="IPR001206">
    <property type="entry name" value="Diacylglycerol_kinase_cat_dom"/>
</dbReference>
<evidence type="ECO:0000256" key="1">
    <source>
        <dbReference type="ARBA" id="ARBA00001946"/>
    </source>
</evidence>
<evidence type="ECO:0000256" key="22">
    <source>
        <dbReference type="ARBA" id="ARBA00026096"/>
    </source>
</evidence>
<keyword evidence="12" id="KW-0496">Mitochondrion</keyword>
<evidence type="ECO:0000256" key="9">
    <source>
        <dbReference type="ARBA" id="ARBA00022792"/>
    </source>
</evidence>
<dbReference type="GO" id="GO:0004143">
    <property type="term" value="F:ATP-dependent diacylglycerol kinase activity"/>
    <property type="evidence" value="ECO:0007669"/>
    <property type="project" value="UniProtKB-EC"/>
</dbReference>
<evidence type="ECO:0000256" key="19">
    <source>
        <dbReference type="ARBA" id="ARBA00024556"/>
    </source>
</evidence>
<accession>A0AAJ7SFW2</accession>
<dbReference type="InterPro" id="IPR045579">
    <property type="entry name" value="AGK_C"/>
</dbReference>
<dbReference type="Pfam" id="PF19712">
    <property type="entry name" value="AGK_C"/>
    <property type="match status" value="1"/>
</dbReference>
<evidence type="ECO:0000256" key="23">
    <source>
        <dbReference type="ARBA" id="ARBA00026098"/>
    </source>
</evidence>
<keyword evidence="10" id="KW-0067">ATP-binding</keyword>
<comment type="catalytic activity">
    <reaction evidence="16">
        <text>1-(5Z,8Z,11Z,14Z-eicosatetraenoyl)-sn-glycerol + ATP = 1-(5Z,8Z,11Z,14Z-eicosatetraenoyl)-sn-glycero-3-phosphate + ADP + H(+)</text>
        <dbReference type="Rhea" id="RHEA:43328"/>
        <dbReference type="ChEBI" id="CHEBI:15378"/>
        <dbReference type="ChEBI" id="CHEBI:30616"/>
        <dbReference type="ChEBI" id="CHEBI:34071"/>
        <dbReference type="ChEBI" id="CHEBI:74938"/>
        <dbReference type="ChEBI" id="CHEBI:456216"/>
    </reaction>
    <physiologicalReaction direction="left-to-right" evidence="16">
        <dbReference type="Rhea" id="RHEA:43329"/>
    </physiologicalReaction>
</comment>
<keyword evidence="7" id="KW-0547">Nucleotide-binding</keyword>
<evidence type="ECO:0000256" key="13">
    <source>
        <dbReference type="ARBA" id="ARBA00023136"/>
    </source>
</evidence>
<dbReference type="GO" id="GO:0046513">
    <property type="term" value="P:ceramide biosynthetic process"/>
    <property type="evidence" value="ECO:0007669"/>
    <property type="project" value="TreeGrafter"/>
</dbReference>
<sequence length="495" mass="56214">MSRMTRTINWIRKNPKKSLFFGGTTAFATNYAVEKRKLRLIMRAYGWEALDFGDQLCPQGASPRHVTVIMNSHTKGSKKLYEDYAAPLLHLAGMKVSLFKTEHSGQAKDLMQIMDNTDAVLVVGGDGTLMETVTGLLSREDRMEACHRFPLGVIPTGRTNTVARKLYFKEHMRSEHLAAEAAMALIRDVRKPLDAFRVDFHNEKLWERSDDEDETRLKALQDQDFKEQGIVVRGTAVSDESEKVDGAADDSAHKPYFRRQDPVFGVGKLECGIFRDLDARIDRYWYFGGLRARAAYLFGSLRQSPEPEETEIRFSDVCSGCNKCMVKPRENDRKESAEVKQPQRWWGSFVKKEQAQNKSVDPYEKFANVVNEKCGSLTDTSICYTNLELAPEDGGLVLKASPATLDGATVLLDGFKRHSKHETPCLEEQLRVGRIQFNFPQKELVDPEYIPTPEEKRSKELFIKGKKMAIDSEVFARQPISITLYPRAVNFFVSS</sequence>
<dbReference type="KEGG" id="goe:100908173"/>
<evidence type="ECO:0000256" key="20">
    <source>
        <dbReference type="ARBA" id="ARBA00024636"/>
    </source>
</evidence>
<dbReference type="PROSITE" id="PS50146">
    <property type="entry name" value="DAGK"/>
    <property type="match status" value="1"/>
</dbReference>
<evidence type="ECO:0000256" key="7">
    <source>
        <dbReference type="ARBA" id="ARBA00022741"/>
    </source>
</evidence>
<evidence type="ECO:0000256" key="11">
    <source>
        <dbReference type="ARBA" id="ARBA00023098"/>
    </source>
</evidence>
<protein>
    <recommendedName>
        <fullName evidence="24">Acylglycerol kinase, mitochondrial</fullName>
        <ecNumber evidence="5">2.7.1.107</ecNumber>
        <ecNumber evidence="22">2.7.1.138</ecNumber>
        <ecNumber evidence="23">2.7.1.94</ecNumber>
    </recommendedName>
    <alternativeName>
        <fullName evidence="25">Multiple substrate lipid kinase</fullName>
    </alternativeName>
</protein>
<comment type="cofactor">
    <cofactor evidence="1">
        <name>Mg(2+)</name>
        <dbReference type="ChEBI" id="CHEBI:18420"/>
    </cofactor>
</comment>
<evidence type="ECO:0000313" key="31">
    <source>
        <dbReference type="Proteomes" id="UP000694867"/>
    </source>
</evidence>
<dbReference type="RefSeq" id="XP_028967865.1">
    <property type="nucleotide sequence ID" value="XM_029112032.1"/>
</dbReference>
<dbReference type="PANTHER" id="PTHR12358:SF31">
    <property type="entry name" value="ACYLGLYCEROL KINASE, MITOCHONDRIAL"/>
    <property type="match status" value="1"/>
</dbReference>
<keyword evidence="31" id="KW-1185">Reference proteome</keyword>
<dbReference type="GO" id="GO:0005743">
    <property type="term" value="C:mitochondrial inner membrane"/>
    <property type="evidence" value="ECO:0007669"/>
    <property type="project" value="UniProtKB-SubCell"/>
</dbReference>
<keyword evidence="6" id="KW-0808">Transferase</keyword>
<comment type="catalytic activity">
    <reaction evidence="26">
        <text>a 2-acylglycerol + ATP = a 2-acyl-sn-glycerol 3-phosphate + ADP + H(+)</text>
        <dbReference type="Rhea" id="RHEA:39847"/>
        <dbReference type="ChEBI" id="CHEBI:15378"/>
        <dbReference type="ChEBI" id="CHEBI:17389"/>
        <dbReference type="ChEBI" id="CHEBI:30616"/>
        <dbReference type="ChEBI" id="CHEBI:64982"/>
        <dbReference type="ChEBI" id="CHEBI:456216"/>
    </reaction>
    <physiologicalReaction direction="left-to-right" evidence="26">
        <dbReference type="Rhea" id="RHEA:39848"/>
    </physiologicalReaction>
</comment>
<evidence type="ECO:0000256" key="8">
    <source>
        <dbReference type="ARBA" id="ARBA00022777"/>
    </source>
</evidence>
<comment type="catalytic activity">
    <reaction evidence="17">
        <text>1-(9Z-octadecenoyl)-sn-glycerol + ATP = 1-(9Z-octadecenoyl)-sn-glycero-3-phosphate + ADP + H(+)</text>
        <dbReference type="Rhea" id="RHEA:41079"/>
        <dbReference type="ChEBI" id="CHEBI:15378"/>
        <dbReference type="ChEBI" id="CHEBI:30616"/>
        <dbReference type="ChEBI" id="CHEBI:74544"/>
        <dbReference type="ChEBI" id="CHEBI:75757"/>
        <dbReference type="ChEBI" id="CHEBI:456216"/>
    </reaction>
    <physiologicalReaction direction="left-to-right" evidence="17">
        <dbReference type="Rhea" id="RHEA:41080"/>
    </physiologicalReaction>
</comment>
<evidence type="ECO:0000256" key="17">
    <source>
        <dbReference type="ARBA" id="ARBA00024505"/>
    </source>
</evidence>
<dbReference type="EC" id="2.7.1.94" evidence="23"/>
<evidence type="ECO:0000256" key="5">
    <source>
        <dbReference type="ARBA" id="ARBA00012133"/>
    </source>
</evidence>
<evidence type="ECO:0000256" key="29">
    <source>
        <dbReference type="ARBA" id="ARBA00048876"/>
    </source>
</evidence>
<dbReference type="GO" id="GO:0005758">
    <property type="term" value="C:mitochondrial intermembrane space"/>
    <property type="evidence" value="ECO:0007669"/>
    <property type="project" value="UniProtKB-SubCell"/>
</dbReference>
<comment type="catalytic activity">
    <reaction evidence="20">
        <text>1-hexadecanoyl-sn-glycerol + ATP = 1-hexadecanoyl-sn-glycero-3-phosphate + ADP + H(+)</text>
        <dbReference type="Rhea" id="RHEA:43308"/>
        <dbReference type="ChEBI" id="CHEBI:15378"/>
        <dbReference type="ChEBI" id="CHEBI:30616"/>
        <dbReference type="ChEBI" id="CHEBI:57518"/>
        <dbReference type="ChEBI" id="CHEBI:75542"/>
        <dbReference type="ChEBI" id="CHEBI:456216"/>
    </reaction>
    <physiologicalReaction direction="left-to-right" evidence="20">
        <dbReference type="Rhea" id="RHEA:43309"/>
    </physiologicalReaction>
</comment>
<evidence type="ECO:0000256" key="25">
    <source>
        <dbReference type="ARBA" id="ARBA00030553"/>
    </source>
</evidence>
<evidence type="ECO:0000256" key="21">
    <source>
        <dbReference type="ARBA" id="ARBA00025749"/>
    </source>
</evidence>
<dbReference type="GO" id="GO:0047620">
    <property type="term" value="F:acylglycerol kinase activity"/>
    <property type="evidence" value="ECO:0007669"/>
    <property type="project" value="UniProtKB-EC"/>
</dbReference>
<dbReference type="EC" id="2.7.1.138" evidence="22"/>
<evidence type="ECO:0000256" key="24">
    <source>
        <dbReference type="ARBA" id="ARBA00026142"/>
    </source>
</evidence>
<comment type="catalytic activity">
    <reaction evidence="27">
        <text>an N-acylsphing-4-enine + ATP = an N-acylsphing-4-enine 1-phosphate + ADP + H(+)</text>
        <dbReference type="Rhea" id="RHEA:17929"/>
        <dbReference type="ChEBI" id="CHEBI:15378"/>
        <dbReference type="ChEBI" id="CHEBI:30616"/>
        <dbReference type="ChEBI" id="CHEBI:52639"/>
        <dbReference type="ChEBI" id="CHEBI:57674"/>
        <dbReference type="ChEBI" id="CHEBI:456216"/>
        <dbReference type="EC" id="2.7.1.138"/>
    </reaction>
    <physiologicalReaction direction="left-to-right" evidence="27">
        <dbReference type="Rhea" id="RHEA:17930"/>
    </physiologicalReaction>
</comment>
<comment type="catalytic activity">
    <reaction evidence="19">
        <text>2-(5Z,8Z,11Z,14Z-eicosatetraenoyl)-glycerol + ATP = 2-(5Z,8Z,11Z,14Z-eicosatetraenoyl)-sn-glycero-3-phosphate + ADP + H(+)</text>
        <dbReference type="Rhea" id="RHEA:43316"/>
        <dbReference type="ChEBI" id="CHEBI:15378"/>
        <dbReference type="ChEBI" id="CHEBI:30616"/>
        <dbReference type="ChEBI" id="CHEBI:52392"/>
        <dbReference type="ChEBI" id="CHEBI:78209"/>
        <dbReference type="ChEBI" id="CHEBI:456216"/>
    </reaction>
    <physiologicalReaction direction="left-to-right" evidence="19">
        <dbReference type="Rhea" id="RHEA:43317"/>
    </physiologicalReaction>
</comment>
<keyword evidence="13" id="KW-0472">Membrane</keyword>
<keyword evidence="8 32" id="KW-0418">Kinase</keyword>
<keyword evidence="11" id="KW-0443">Lipid metabolism</keyword>
<evidence type="ECO:0000256" key="18">
    <source>
        <dbReference type="ARBA" id="ARBA00024512"/>
    </source>
</evidence>
<comment type="catalytic activity">
    <reaction evidence="29">
        <text>N-(hexanoyl)sphing-4-enine + ATP = N-hexanoylsphing-4-enine 1-phosphate + ADP + H(+)</text>
        <dbReference type="Rhea" id="RHEA:43312"/>
        <dbReference type="ChEBI" id="CHEBI:15378"/>
        <dbReference type="ChEBI" id="CHEBI:30616"/>
        <dbReference type="ChEBI" id="CHEBI:63867"/>
        <dbReference type="ChEBI" id="CHEBI:82959"/>
        <dbReference type="ChEBI" id="CHEBI:456216"/>
    </reaction>
    <physiologicalReaction direction="left-to-right" evidence="29">
        <dbReference type="Rhea" id="RHEA:43313"/>
    </physiologicalReaction>
</comment>
<evidence type="ECO:0000256" key="6">
    <source>
        <dbReference type="ARBA" id="ARBA00022679"/>
    </source>
</evidence>
<comment type="catalytic activity">
    <reaction evidence="15">
        <text>a 1,2-diacyl-sn-glycerol + ATP = a 1,2-diacyl-sn-glycero-3-phosphate + ADP + H(+)</text>
        <dbReference type="Rhea" id="RHEA:10272"/>
        <dbReference type="ChEBI" id="CHEBI:15378"/>
        <dbReference type="ChEBI" id="CHEBI:17815"/>
        <dbReference type="ChEBI" id="CHEBI:30616"/>
        <dbReference type="ChEBI" id="CHEBI:58608"/>
        <dbReference type="ChEBI" id="CHEBI:456216"/>
        <dbReference type="EC" id="2.7.1.107"/>
    </reaction>
    <physiologicalReaction direction="left-to-right" evidence="15">
        <dbReference type="Rhea" id="RHEA:10273"/>
    </physiologicalReaction>
</comment>
<dbReference type="InterPro" id="IPR016064">
    <property type="entry name" value="NAD/diacylglycerol_kinase_sf"/>
</dbReference>
<name>A0AAJ7SFW2_9ACAR</name>
<evidence type="ECO:0000256" key="12">
    <source>
        <dbReference type="ARBA" id="ARBA00023128"/>
    </source>
</evidence>
<comment type="subcellular location">
    <subcellularLocation>
        <location evidence="3">Mitochondrion inner membrane</location>
        <topology evidence="3">Peripheral membrane protein</topology>
    </subcellularLocation>
    <subcellularLocation>
        <location evidence="2">Mitochondrion intermembrane space</location>
    </subcellularLocation>
</comment>
<feature type="domain" description="DAGKc" evidence="30">
    <location>
        <begin position="61"/>
        <end position="202"/>
    </location>
</feature>
<organism evidence="31 32">
    <name type="scientific">Galendromus occidentalis</name>
    <name type="common">western predatory mite</name>
    <dbReference type="NCBI Taxonomy" id="34638"/>
    <lineage>
        <taxon>Eukaryota</taxon>
        <taxon>Metazoa</taxon>
        <taxon>Ecdysozoa</taxon>
        <taxon>Arthropoda</taxon>
        <taxon>Chelicerata</taxon>
        <taxon>Arachnida</taxon>
        <taxon>Acari</taxon>
        <taxon>Parasitiformes</taxon>
        <taxon>Mesostigmata</taxon>
        <taxon>Gamasina</taxon>
        <taxon>Phytoseioidea</taxon>
        <taxon>Phytoseiidae</taxon>
        <taxon>Typhlodrominae</taxon>
        <taxon>Galendromus</taxon>
    </lineage>
</organism>
<comment type="pathway">
    <text evidence="4">Lipid metabolism; glycerolipid metabolism.</text>
</comment>
<dbReference type="GeneID" id="100908173"/>
<comment type="catalytic activity">
    <reaction evidence="18">
        <text>a 1-acyl-sn-glycerol + ATP = a 1-acyl-sn-glycero-3-phosphate + ADP + H(+)</text>
        <dbReference type="Rhea" id="RHEA:33747"/>
        <dbReference type="ChEBI" id="CHEBI:15378"/>
        <dbReference type="ChEBI" id="CHEBI:30616"/>
        <dbReference type="ChEBI" id="CHEBI:57970"/>
        <dbReference type="ChEBI" id="CHEBI:64683"/>
        <dbReference type="ChEBI" id="CHEBI:456216"/>
    </reaction>
    <physiologicalReaction direction="left-to-right" evidence="18">
        <dbReference type="Rhea" id="RHEA:33748"/>
    </physiologicalReaction>
</comment>
<dbReference type="PANTHER" id="PTHR12358">
    <property type="entry name" value="SPHINGOSINE KINASE"/>
    <property type="match status" value="1"/>
</dbReference>